<protein>
    <submittedName>
        <fullName evidence="1">Uncharacterized protein</fullName>
    </submittedName>
</protein>
<gene>
    <name evidence="1" type="ORF">SDC9_103828</name>
</gene>
<organism evidence="1">
    <name type="scientific">bioreactor metagenome</name>
    <dbReference type="NCBI Taxonomy" id="1076179"/>
    <lineage>
        <taxon>unclassified sequences</taxon>
        <taxon>metagenomes</taxon>
        <taxon>ecological metagenomes</taxon>
    </lineage>
</organism>
<proteinExistence type="predicted"/>
<evidence type="ECO:0000313" key="1">
    <source>
        <dbReference type="EMBL" id="MPM57011.1"/>
    </source>
</evidence>
<comment type="caution">
    <text evidence="1">The sequence shown here is derived from an EMBL/GenBank/DDBJ whole genome shotgun (WGS) entry which is preliminary data.</text>
</comment>
<name>A0A645AXI7_9ZZZZ</name>
<sequence>MLAVVLGHVDQRRSRADGLDHRVPQCLRLAHGGDYAAVVVLVRAVIQQLYMFLRPKGARDLLHLFKVPPLTEVWDTLHDLIQVFSLLYSSRGFHGALFIPRLHIFFHHLYNSKKSLVPQPFFRELFAAQVSFDANSTQSVYNPICKATRTHGAQRIGSGGGHFRKLMRCLNS</sequence>
<dbReference type="AlphaFoldDB" id="A0A645AXI7"/>
<dbReference type="EMBL" id="VSSQ01016047">
    <property type="protein sequence ID" value="MPM57011.1"/>
    <property type="molecule type" value="Genomic_DNA"/>
</dbReference>
<reference evidence="1" key="1">
    <citation type="submission" date="2019-08" db="EMBL/GenBank/DDBJ databases">
        <authorList>
            <person name="Kucharzyk K."/>
            <person name="Murdoch R.W."/>
            <person name="Higgins S."/>
            <person name="Loffler F."/>
        </authorList>
    </citation>
    <scope>NUCLEOTIDE SEQUENCE</scope>
</reference>
<accession>A0A645AXI7</accession>